<gene>
    <name evidence="2" type="primary">bcsN</name>
    <name evidence="2" type="ORF">MWN33_08175</name>
</gene>
<dbReference type="EMBL" id="JALKCG010000002">
    <property type="protein sequence ID" value="MCK0208006.1"/>
    <property type="molecule type" value="Genomic_DNA"/>
</dbReference>
<comment type="caution">
    <text evidence="2">The sequence shown here is derived from an EMBL/GenBank/DDBJ whole genome shotgun (WGS) entry which is preliminary data.</text>
</comment>
<evidence type="ECO:0000313" key="2">
    <source>
        <dbReference type="EMBL" id="MCK0208006.1"/>
    </source>
</evidence>
<proteinExistence type="predicted"/>
<dbReference type="RefSeq" id="WP_247199998.1">
    <property type="nucleotide sequence ID" value="NZ_JALKCG010000002.1"/>
</dbReference>
<dbReference type="Pfam" id="PF17038">
    <property type="entry name" value="CBP_BcsN"/>
    <property type="match status" value="1"/>
</dbReference>
<name>A0ABT0DL42_9HYPH</name>
<organism evidence="2 3">
    <name type="scientific">Ancylobacter koreensis</name>
    <dbReference type="NCBI Taxonomy" id="266121"/>
    <lineage>
        <taxon>Bacteria</taxon>
        <taxon>Pseudomonadati</taxon>
        <taxon>Pseudomonadota</taxon>
        <taxon>Alphaproteobacteria</taxon>
        <taxon>Hyphomicrobiales</taxon>
        <taxon>Xanthobacteraceae</taxon>
        <taxon>Ancylobacter</taxon>
    </lineage>
</organism>
<dbReference type="Proteomes" id="UP001202867">
    <property type="component" value="Unassembled WGS sequence"/>
</dbReference>
<protein>
    <submittedName>
        <fullName evidence="2">Cellulose biosynthesis protein BcsN</fullName>
    </submittedName>
</protein>
<reference evidence="2 3" key="1">
    <citation type="submission" date="2022-04" db="EMBL/GenBank/DDBJ databases">
        <authorList>
            <person name="Grouzdev D.S."/>
            <person name="Pantiukh K.S."/>
            <person name="Krutkina M.S."/>
        </authorList>
    </citation>
    <scope>NUCLEOTIDE SEQUENCE [LARGE SCALE GENOMIC DNA]</scope>
    <source>
        <strain evidence="2 3">Jip08</strain>
    </source>
</reference>
<evidence type="ECO:0000256" key="1">
    <source>
        <dbReference type="SAM" id="MobiDB-lite"/>
    </source>
</evidence>
<dbReference type="InterPro" id="IPR031482">
    <property type="entry name" value="CBP_BcsN"/>
</dbReference>
<evidence type="ECO:0000313" key="3">
    <source>
        <dbReference type="Proteomes" id="UP001202867"/>
    </source>
</evidence>
<feature type="region of interest" description="Disordered" evidence="1">
    <location>
        <begin position="244"/>
        <end position="374"/>
    </location>
</feature>
<reference evidence="3" key="2">
    <citation type="submission" date="2023-07" db="EMBL/GenBank/DDBJ databases">
        <title>Ancylobacter moscoviensis sp. nov., facultatively methylotrophic bacteria from activated sludge and the reclassification of Starkeya novella (Starkey 1934) Kelly et al. 2000 as Ancylobacter novellus comb. nov., Starkeya koreensis Im et al. 2006 as Ancylobacter koreensis comb.nov., Angulomicrobium tetraedrale Vasil'eva et al. 1986 as Ancylobacter tetraedralis comb. nov., Angulomicrobium amanitiforme Fritz et al. 2004 as Ancylobacter amanitiformis comb. nov. and Methylorhabdus multivorans Doronina et al. 1996 as Ancylobacter multivorans comb. nov. and emended description of the genus Ancylobacter.</title>
        <authorList>
            <person name="Doronina N."/>
            <person name="Chemodurova A."/>
            <person name="Grouzdev D."/>
            <person name="Koziaeva V."/>
            <person name="Shi W."/>
            <person name="Wu L."/>
            <person name="Kaparullina E."/>
        </authorList>
    </citation>
    <scope>NUCLEOTIDE SEQUENCE [LARGE SCALE GENOMIC DNA]</scope>
    <source>
        <strain evidence="3">Jip08</strain>
    </source>
</reference>
<accession>A0ABT0DL42</accession>
<keyword evidence="3" id="KW-1185">Reference proteome</keyword>
<sequence length="374" mass="39804">MYPLQMPWSGGQDPKVASLSSEVEVSDALVLPEPGSTPPVIAVVQTNFLNAIEQEIVLGTNSHSRGQNALYVVFFGPVPGRTGWENTRADDFLNTEVIDQEMLDRMPGVTMYTSNYFVQNRYGPFNYAIGNAGGGELCIYGWQRIQSQVPMFLTFRDRGSMSIRLRLCQIGATEQDLLRVMYRYSINAYFLPHVWQPYGRPLGEPEGIGRIGGPLAYPSGLQGDGTVLDGWMGSDVTGSVPPAAEAAPVAAPRRARPRYGSQVPQAETVYQGGGYGAPRGNLVDPYEGYPQVPGPAGSAQLAPSTQPSVVQGRPPAGAVVDQAPARPVNSPAQNSPFSAPPTLPGVTPMGGSRSSVGDPVRLVPGASSYPAPAQ</sequence>